<gene>
    <name evidence="2" type="ORF">EDC45_1328</name>
</gene>
<dbReference type="Gene3D" id="3.10.129.10">
    <property type="entry name" value="Hotdog Thioesterase"/>
    <property type="match status" value="1"/>
</dbReference>
<dbReference type="InterPro" id="IPR054545">
    <property type="entry name" value="ApeI-like"/>
</dbReference>
<dbReference type="Proteomes" id="UP000295657">
    <property type="component" value="Unassembled WGS sequence"/>
</dbReference>
<dbReference type="AlphaFoldDB" id="A0A4V3D9S0"/>
<reference evidence="2 3" key="1">
    <citation type="submission" date="2019-03" db="EMBL/GenBank/DDBJ databases">
        <title>Genomic Encyclopedia of Type Strains, Phase IV (KMG-IV): sequencing the most valuable type-strain genomes for metagenomic binning, comparative biology and taxonomic classification.</title>
        <authorList>
            <person name="Goeker M."/>
        </authorList>
    </citation>
    <scope>NUCLEOTIDE SEQUENCE [LARGE SCALE GENOMIC DNA]</scope>
    <source>
        <strain evidence="2 3">DSM 28403</strain>
    </source>
</reference>
<sequence>MKISITSSHLPGEDKSPRLSDLRQRLVSHPWLQDAYIGLHPSRQEPLAWVALNKPGIAALRDKGRSHVVDELCRFVAEAYAHAPLLHLWRFSQALPADKQEPSFDQAFQQICLQPAEGPVWFNRRQTPDSLQLSGEVPPDLVYFEGHFNEFPLVPGVVELQWVFEQSALLIGKSPQAARVDNLKFQKFLRPYDNIELILQWEKAKGRIVFRLQSEQGICASGVIILND</sequence>
<protein>
    <submittedName>
        <fullName evidence="2">FabA-like protein</fullName>
    </submittedName>
</protein>
<comment type="caution">
    <text evidence="2">The sequence shown here is derived from an EMBL/GenBank/DDBJ whole genome shotgun (WGS) entry which is preliminary data.</text>
</comment>
<dbReference type="SUPFAM" id="SSF54637">
    <property type="entry name" value="Thioesterase/thiol ester dehydrase-isomerase"/>
    <property type="match status" value="1"/>
</dbReference>
<keyword evidence="3" id="KW-1185">Reference proteome</keyword>
<evidence type="ECO:0000259" key="1">
    <source>
        <dbReference type="Pfam" id="PF22818"/>
    </source>
</evidence>
<feature type="domain" description="ApeI dehydratase-like" evidence="1">
    <location>
        <begin position="125"/>
        <end position="222"/>
    </location>
</feature>
<organism evidence="2 3">
    <name type="scientific">Mesocricetibacter intestinalis</name>
    <dbReference type="NCBI Taxonomy" id="1521930"/>
    <lineage>
        <taxon>Bacteria</taxon>
        <taxon>Pseudomonadati</taxon>
        <taxon>Pseudomonadota</taxon>
        <taxon>Gammaproteobacteria</taxon>
        <taxon>Pasteurellales</taxon>
        <taxon>Pasteurellaceae</taxon>
        <taxon>Mesocricetibacter</taxon>
    </lineage>
</organism>
<accession>A0A4V3D9S0</accession>
<name>A0A4V3D9S0_9PAST</name>
<dbReference type="OrthoDB" id="9787658at2"/>
<dbReference type="InterPro" id="IPR029069">
    <property type="entry name" value="HotDog_dom_sf"/>
</dbReference>
<proteinExistence type="predicted"/>
<dbReference type="EMBL" id="SNYQ01000004">
    <property type="protein sequence ID" value="TDQ57681.1"/>
    <property type="molecule type" value="Genomic_DNA"/>
</dbReference>
<dbReference type="RefSeq" id="WP_133544721.1">
    <property type="nucleotide sequence ID" value="NZ_SNYQ01000004.1"/>
</dbReference>
<evidence type="ECO:0000313" key="2">
    <source>
        <dbReference type="EMBL" id="TDQ57681.1"/>
    </source>
</evidence>
<evidence type="ECO:0000313" key="3">
    <source>
        <dbReference type="Proteomes" id="UP000295657"/>
    </source>
</evidence>
<dbReference type="Pfam" id="PF22818">
    <property type="entry name" value="ApeI-like"/>
    <property type="match status" value="1"/>
</dbReference>